<dbReference type="HOGENOM" id="CLU_027091_1_0_1"/>
<protein>
    <submittedName>
        <fullName evidence="2">Uncharacterized protein</fullName>
    </submittedName>
</protein>
<evidence type="ECO:0000256" key="1">
    <source>
        <dbReference type="SAM" id="MobiDB-lite"/>
    </source>
</evidence>
<dbReference type="PROSITE" id="PS00092">
    <property type="entry name" value="N6_MTASE"/>
    <property type="match status" value="1"/>
</dbReference>
<organism evidence="2 3">
    <name type="scientific">Meleagris gallopavo</name>
    <name type="common">Wild turkey</name>
    <dbReference type="NCBI Taxonomy" id="9103"/>
    <lineage>
        <taxon>Eukaryota</taxon>
        <taxon>Metazoa</taxon>
        <taxon>Chordata</taxon>
        <taxon>Craniata</taxon>
        <taxon>Vertebrata</taxon>
        <taxon>Euteleostomi</taxon>
        <taxon>Archelosauria</taxon>
        <taxon>Archosauria</taxon>
        <taxon>Dinosauria</taxon>
        <taxon>Saurischia</taxon>
        <taxon>Theropoda</taxon>
        <taxon>Coelurosauria</taxon>
        <taxon>Aves</taxon>
        <taxon>Neognathae</taxon>
        <taxon>Galloanserae</taxon>
        <taxon>Galliformes</taxon>
        <taxon>Phasianidae</taxon>
        <taxon>Meleagridinae</taxon>
        <taxon>Meleagris</taxon>
    </lineage>
</organism>
<dbReference type="AlphaFoldDB" id="G1NBP6"/>
<dbReference type="PANTHER" id="PTHR12829">
    <property type="entry name" value="N6-ADENOSINE-METHYLTRANSFERASE"/>
    <property type="match status" value="1"/>
</dbReference>
<dbReference type="GO" id="GO:0003676">
    <property type="term" value="F:nucleic acid binding"/>
    <property type="evidence" value="ECO:0007669"/>
    <property type="project" value="InterPro"/>
</dbReference>
<dbReference type="Ensembl" id="ENSMGAT00000010921.3">
    <property type="protein sequence ID" value="ENSMGAP00000010075.3"/>
    <property type="gene ID" value="ENSMGAG00000009739.3"/>
</dbReference>
<dbReference type="GO" id="GO:0009007">
    <property type="term" value="F:site-specific DNA-methyltransferase (adenine-specific) activity"/>
    <property type="evidence" value="ECO:0007669"/>
    <property type="project" value="TreeGrafter"/>
</dbReference>
<dbReference type="Bgee" id="ENSMGAG00000009739">
    <property type="expression patterns" value="Expressed in thymus and 17 other cell types or tissues"/>
</dbReference>
<dbReference type="GO" id="GO:0032259">
    <property type="term" value="P:methylation"/>
    <property type="evidence" value="ECO:0007669"/>
    <property type="project" value="InterPro"/>
</dbReference>
<dbReference type="PANTHER" id="PTHR12829:SF4">
    <property type="entry name" value="N(6)-ADENINE-SPECIFIC METHYLTRANSFERASE METTL4"/>
    <property type="match status" value="1"/>
</dbReference>
<dbReference type="GO" id="GO:0008173">
    <property type="term" value="F:RNA methyltransferase activity"/>
    <property type="evidence" value="ECO:0007669"/>
    <property type="project" value="TreeGrafter"/>
</dbReference>
<dbReference type="GeneTree" id="ENSGT00390000016237"/>
<reference evidence="2 3" key="1">
    <citation type="journal article" date="2010" name="PLoS Biol.">
        <title>Multi-platform next-generation sequencing of the domestic turkey (Meleagris gallopavo): genome assembly and analysis.</title>
        <authorList>
            <person name="Dalloul R.A."/>
            <person name="Long J.A."/>
            <person name="Zimin A.V."/>
            <person name="Aslam L."/>
            <person name="Beal K."/>
            <person name="Blomberg L.A."/>
            <person name="Bouffard P."/>
            <person name="Burt D.W."/>
            <person name="Crasta O."/>
            <person name="Crooijmans R.P."/>
            <person name="Cooper K."/>
            <person name="Coulombe R.A."/>
            <person name="De S."/>
            <person name="Delany M.E."/>
            <person name="Dodgson J.B."/>
            <person name="Dong J.J."/>
            <person name="Evans C."/>
            <person name="Frederickson K.M."/>
            <person name="Flicek P."/>
            <person name="Florea L."/>
            <person name="Folkerts O."/>
            <person name="Groenen M.A."/>
            <person name="Harkins T.T."/>
            <person name="Herrero J."/>
            <person name="Hoffmann S."/>
            <person name="Megens H.J."/>
            <person name="Jiang A."/>
            <person name="de Jong P."/>
            <person name="Kaiser P."/>
            <person name="Kim H."/>
            <person name="Kim K.W."/>
            <person name="Kim S."/>
            <person name="Langenberger D."/>
            <person name="Lee M.K."/>
            <person name="Lee T."/>
            <person name="Mane S."/>
            <person name="Marcais G."/>
            <person name="Marz M."/>
            <person name="McElroy A.P."/>
            <person name="Modise T."/>
            <person name="Nefedov M."/>
            <person name="Notredame C."/>
            <person name="Paton I.R."/>
            <person name="Payne W.S."/>
            <person name="Pertea G."/>
            <person name="Prickett D."/>
            <person name="Puiu D."/>
            <person name="Qioa D."/>
            <person name="Raineri E."/>
            <person name="Ruffier M."/>
            <person name="Salzberg S.L."/>
            <person name="Schatz M.C."/>
            <person name="Scheuring C."/>
            <person name="Schmidt C.J."/>
            <person name="Schroeder S."/>
            <person name="Searle S.M."/>
            <person name="Smith E.J."/>
            <person name="Smith J."/>
            <person name="Sonstegard T.S."/>
            <person name="Stadler P.F."/>
            <person name="Tafer H."/>
            <person name="Tu Z.J."/>
            <person name="Van Tassell C.P."/>
            <person name="Vilella A.J."/>
            <person name="Williams K.P."/>
            <person name="Yorke J.A."/>
            <person name="Zhang L."/>
            <person name="Zhang H.B."/>
            <person name="Zhang X."/>
            <person name="Zhang Y."/>
            <person name="Reed K.M."/>
        </authorList>
    </citation>
    <scope>NUCLEOTIDE SEQUENCE [LARGE SCALE GENOMIC DNA]</scope>
</reference>
<feature type="region of interest" description="Disordered" evidence="1">
    <location>
        <begin position="41"/>
        <end position="70"/>
    </location>
</feature>
<name>G1NBP6_MELGA</name>
<evidence type="ECO:0000313" key="2">
    <source>
        <dbReference type="Ensembl" id="ENSMGAP00000010075.3"/>
    </source>
</evidence>
<dbReference type="Proteomes" id="UP000001645">
    <property type="component" value="Chromosome 3"/>
</dbReference>
<dbReference type="InParanoid" id="G1NBP6"/>
<evidence type="ECO:0000313" key="3">
    <source>
        <dbReference type="Proteomes" id="UP000001645"/>
    </source>
</evidence>
<reference evidence="2" key="2">
    <citation type="submission" date="2025-08" db="UniProtKB">
        <authorList>
            <consortium name="Ensembl"/>
        </authorList>
    </citation>
    <scope>IDENTIFICATION</scope>
</reference>
<proteinExistence type="predicted"/>
<gene>
    <name evidence="2" type="primary">LOC100547828</name>
</gene>
<keyword evidence="3" id="KW-1185">Reference proteome</keyword>
<sequence length="319" mass="35066">MSVVHQLTAGWLLDHLSFINQCGYEICDSLAYTGDVTTSLSVSSTNDHPTSSFATTSSSDGPGDAVETEGKTARTRYVFREEFFHISKAHIAAAPEEQLSRAEHQEGTKCGVKDSVAGKRKRKCVFNQGELDALEYHTKIRKFIWEGTLCLVQEGLKSGFLHHAAAAPSCGKNVVLGRIDCGLAELCEMAKQFPAVNDGDHQAVNVLDDETTTLEHDLLSCVTENNSNCAKIVVLMGQKYLVPPKSSFLLSDISCLQPLLNYKKKYDVIVIDPPWENKSVKRSNRCWEEFFHTESGDALEQVASGGFKARLDMALGSLV</sequence>
<accession>G1NBP6</accession>
<dbReference type="InterPro" id="IPR002052">
    <property type="entry name" value="DNA_methylase_N6_adenine_CS"/>
</dbReference>
<dbReference type="GO" id="GO:0005634">
    <property type="term" value="C:nucleus"/>
    <property type="evidence" value="ECO:0007669"/>
    <property type="project" value="TreeGrafter"/>
</dbReference>
<dbReference type="GO" id="GO:0005829">
    <property type="term" value="C:cytosol"/>
    <property type="evidence" value="ECO:0007669"/>
    <property type="project" value="TreeGrafter"/>
</dbReference>
<feature type="compositionally biased region" description="Polar residues" evidence="1">
    <location>
        <begin position="41"/>
        <end position="60"/>
    </location>
</feature>
<reference evidence="2" key="3">
    <citation type="submission" date="2025-09" db="UniProtKB">
        <authorList>
            <consortium name="Ensembl"/>
        </authorList>
    </citation>
    <scope>IDENTIFICATION</scope>
</reference>